<dbReference type="Proteomes" id="UP000076532">
    <property type="component" value="Unassembled WGS sequence"/>
</dbReference>
<feature type="compositionally biased region" description="Low complexity" evidence="1">
    <location>
        <begin position="444"/>
        <end position="460"/>
    </location>
</feature>
<evidence type="ECO:0000313" key="4">
    <source>
        <dbReference type="EMBL" id="KZP18925.1"/>
    </source>
</evidence>
<evidence type="ECO:0000256" key="3">
    <source>
        <dbReference type="SAM" id="SignalP"/>
    </source>
</evidence>
<keyword evidence="5" id="KW-1185">Reference proteome</keyword>
<organism evidence="4 5">
    <name type="scientific">Athelia psychrophila</name>
    <dbReference type="NCBI Taxonomy" id="1759441"/>
    <lineage>
        <taxon>Eukaryota</taxon>
        <taxon>Fungi</taxon>
        <taxon>Dikarya</taxon>
        <taxon>Basidiomycota</taxon>
        <taxon>Agaricomycotina</taxon>
        <taxon>Agaricomycetes</taxon>
        <taxon>Agaricomycetidae</taxon>
        <taxon>Atheliales</taxon>
        <taxon>Atheliaceae</taxon>
        <taxon>Athelia</taxon>
    </lineage>
</organism>
<feature type="compositionally biased region" description="Polar residues" evidence="1">
    <location>
        <begin position="300"/>
        <end position="313"/>
    </location>
</feature>
<gene>
    <name evidence="4" type="ORF">FIBSPDRAFT_955887</name>
</gene>
<name>A0A166HJG9_9AGAM</name>
<dbReference type="OrthoDB" id="3266941at2759"/>
<reference evidence="4 5" key="1">
    <citation type="journal article" date="2016" name="Mol. Biol. Evol.">
        <title>Comparative Genomics of Early-Diverging Mushroom-Forming Fungi Provides Insights into the Origins of Lignocellulose Decay Capabilities.</title>
        <authorList>
            <person name="Nagy L.G."/>
            <person name="Riley R."/>
            <person name="Tritt A."/>
            <person name="Adam C."/>
            <person name="Daum C."/>
            <person name="Floudas D."/>
            <person name="Sun H."/>
            <person name="Yadav J.S."/>
            <person name="Pangilinan J."/>
            <person name="Larsson K.H."/>
            <person name="Matsuura K."/>
            <person name="Barry K."/>
            <person name="Labutti K."/>
            <person name="Kuo R."/>
            <person name="Ohm R.A."/>
            <person name="Bhattacharya S.S."/>
            <person name="Shirouzu T."/>
            <person name="Yoshinaga Y."/>
            <person name="Martin F.M."/>
            <person name="Grigoriev I.V."/>
            <person name="Hibbett D.S."/>
        </authorList>
    </citation>
    <scope>NUCLEOTIDE SEQUENCE [LARGE SCALE GENOMIC DNA]</scope>
    <source>
        <strain evidence="4 5">CBS 109695</strain>
    </source>
</reference>
<keyword evidence="3" id="KW-0732">Signal</keyword>
<dbReference type="EMBL" id="KV417568">
    <property type="protein sequence ID" value="KZP18925.1"/>
    <property type="molecule type" value="Genomic_DNA"/>
</dbReference>
<evidence type="ECO:0008006" key="6">
    <source>
        <dbReference type="Google" id="ProtNLM"/>
    </source>
</evidence>
<feature type="compositionally biased region" description="Low complexity" evidence="1">
    <location>
        <begin position="379"/>
        <end position="392"/>
    </location>
</feature>
<dbReference type="AlphaFoldDB" id="A0A166HJG9"/>
<keyword evidence="2" id="KW-1133">Transmembrane helix</keyword>
<evidence type="ECO:0000256" key="1">
    <source>
        <dbReference type="SAM" id="MobiDB-lite"/>
    </source>
</evidence>
<feature type="region of interest" description="Disordered" evidence="1">
    <location>
        <begin position="293"/>
        <end position="408"/>
    </location>
</feature>
<feature type="transmembrane region" description="Helical" evidence="2">
    <location>
        <begin position="250"/>
        <end position="273"/>
    </location>
</feature>
<protein>
    <recommendedName>
        <fullName evidence="6">Mid2 domain-containing protein</fullName>
    </recommendedName>
</protein>
<sequence length="521" mass="55765">MLPAVLVFSFLFTYGTPGAFAFNLVSFSSIEQCGSFNITFNGGQAPIALPLKLTVVPFNSTDPITISISDNDWDAATSTGAAVTFLPFEAGTSFVASLDDANNQSTGSVSDIITIQPSDDTSCLTPNNSSPTSAFQVNGEFSQCQSFAVTYPATLPSVRVFLPLGPSFFLNSTGEGDNGEATFLMEVQRGLEMALLFDDGNGHLQTTDMVTVTGTPASSSSCIPNSTVVTHHASTPTSSQNSKGLSKGSIIGIVVGIVGTVLVVGIFMGAYVFRQRRQRTVVMRDFDNLASQVGGHSADNGKTSQPAMQQTPDVIQPPPVRRPSRLTKQARIPLGILPPETPMSPEFIGYHDRGSEWVQQAQPTRRPSSSNVAVKSPLRTPGGSRSSQRRPSMLSSDHDPEGEGEGEGDMDIEQILDMTRMYTQPNSPGYSIDLTRQSSPDSVRTWSRSRAGSTSTARTARLPRIPDQAEAEEMPVSQWAENQTARRLGGRSGSLKYKTPGAQVQKIETPLPSAVGEMNRI</sequence>
<feature type="compositionally biased region" description="Polar residues" evidence="1">
    <location>
        <begin position="422"/>
        <end position="442"/>
    </location>
</feature>
<feature type="chain" id="PRO_5007874657" description="Mid2 domain-containing protein" evidence="3">
    <location>
        <begin position="22"/>
        <end position="521"/>
    </location>
</feature>
<keyword evidence="2" id="KW-0812">Transmembrane</keyword>
<dbReference type="PANTHER" id="PTHR16861:SF4">
    <property type="entry name" value="SH3 DOMAIN PROTEIN (AFU_ORTHOLOGUE AFUA_1G13610)"/>
    <property type="match status" value="1"/>
</dbReference>
<keyword evidence="2" id="KW-0472">Membrane</keyword>
<feature type="compositionally biased region" description="Polar residues" evidence="1">
    <location>
        <begin position="357"/>
        <end position="373"/>
    </location>
</feature>
<feature type="region of interest" description="Disordered" evidence="1">
    <location>
        <begin position="422"/>
        <end position="460"/>
    </location>
</feature>
<dbReference type="PANTHER" id="PTHR16861">
    <property type="entry name" value="GLYCOPROTEIN 38"/>
    <property type="match status" value="1"/>
</dbReference>
<evidence type="ECO:0000313" key="5">
    <source>
        <dbReference type="Proteomes" id="UP000076532"/>
    </source>
</evidence>
<proteinExistence type="predicted"/>
<evidence type="ECO:0000256" key="2">
    <source>
        <dbReference type="SAM" id="Phobius"/>
    </source>
</evidence>
<accession>A0A166HJG9</accession>
<feature type="signal peptide" evidence="3">
    <location>
        <begin position="1"/>
        <end position="21"/>
    </location>
</feature>